<evidence type="ECO:0000256" key="1">
    <source>
        <dbReference type="SAM" id="Coils"/>
    </source>
</evidence>
<keyword evidence="4" id="KW-1185">Reference proteome</keyword>
<keyword evidence="1" id="KW-0175">Coiled coil</keyword>
<reference evidence="3" key="5">
    <citation type="submission" date="2025-09" db="UniProtKB">
        <authorList>
            <consortium name="Ensembl"/>
        </authorList>
    </citation>
    <scope>IDENTIFICATION</scope>
</reference>
<reference evidence="4" key="2">
    <citation type="journal article" date="2007" name="PLoS Biol.">
        <title>Survey sequencing and comparative analysis of the elephant shark (Callorhinchus milii) genome.</title>
        <authorList>
            <person name="Venkatesh B."/>
            <person name="Kirkness E.F."/>
            <person name="Loh Y.H."/>
            <person name="Halpern A.L."/>
            <person name="Lee A.P."/>
            <person name="Johnson J."/>
            <person name="Dandona N."/>
            <person name="Viswanathan L.D."/>
            <person name="Tay A."/>
            <person name="Venter J.C."/>
            <person name="Strausberg R.L."/>
            <person name="Brenner S."/>
        </authorList>
    </citation>
    <scope>NUCLEOTIDE SEQUENCE [LARGE SCALE GENOMIC DNA]</scope>
</reference>
<reference evidence="4" key="1">
    <citation type="journal article" date="2006" name="Science">
        <title>Ancient noncoding elements conserved in the human genome.</title>
        <authorList>
            <person name="Venkatesh B."/>
            <person name="Kirkness E.F."/>
            <person name="Loh Y.H."/>
            <person name="Halpern A.L."/>
            <person name="Lee A.P."/>
            <person name="Johnson J."/>
            <person name="Dandona N."/>
            <person name="Viswanathan L.D."/>
            <person name="Tay A."/>
            <person name="Venter J.C."/>
            <person name="Strausberg R.L."/>
            <person name="Brenner S."/>
        </authorList>
    </citation>
    <scope>NUCLEOTIDE SEQUENCE [LARGE SCALE GENOMIC DNA]</scope>
</reference>
<evidence type="ECO:0000256" key="2">
    <source>
        <dbReference type="SAM" id="MobiDB-lite"/>
    </source>
</evidence>
<organism evidence="3 4">
    <name type="scientific">Callorhinchus milii</name>
    <name type="common">Ghost shark</name>
    <dbReference type="NCBI Taxonomy" id="7868"/>
    <lineage>
        <taxon>Eukaryota</taxon>
        <taxon>Metazoa</taxon>
        <taxon>Chordata</taxon>
        <taxon>Craniata</taxon>
        <taxon>Vertebrata</taxon>
        <taxon>Chondrichthyes</taxon>
        <taxon>Holocephali</taxon>
        <taxon>Chimaeriformes</taxon>
        <taxon>Callorhinchidae</taxon>
        <taxon>Callorhinchus</taxon>
    </lineage>
</organism>
<dbReference type="Ensembl" id="ENSCMIT00000018908.1">
    <property type="protein sequence ID" value="ENSCMIP00000018558.1"/>
    <property type="gene ID" value="ENSCMIG00000008723.1"/>
</dbReference>
<reference evidence="4" key="3">
    <citation type="journal article" date="2014" name="Nature">
        <title>Elephant shark genome provides unique insights into gnathostome evolution.</title>
        <authorList>
            <consortium name="International Elephant Shark Genome Sequencing Consortium"/>
            <person name="Venkatesh B."/>
            <person name="Lee A.P."/>
            <person name="Ravi V."/>
            <person name="Maurya A.K."/>
            <person name="Lian M.M."/>
            <person name="Swann J.B."/>
            <person name="Ohta Y."/>
            <person name="Flajnik M.F."/>
            <person name="Sutoh Y."/>
            <person name="Kasahara M."/>
            <person name="Hoon S."/>
            <person name="Gangu V."/>
            <person name="Roy S.W."/>
            <person name="Irimia M."/>
            <person name="Korzh V."/>
            <person name="Kondrychyn I."/>
            <person name="Lim Z.W."/>
            <person name="Tay B.H."/>
            <person name="Tohari S."/>
            <person name="Kong K.W."/>
            <person name="Ho S."/>
            <person name="Lorente-Galdos B."/>
            <person name="Quilez J."/>
            <person name="Marques-Bonet T."/>
            <person name="Raney B.J."/>
            <person name="Ingham P.W."/>
            <person name="Tay A."/>
            <person name="Hillier L.W."/>
            <person name="Minx P."/>
            <person name="Boehm T."/>
            <person name="Wilson R.K."/>
            <person name="Brenner S."/>
            <person name="Warren W.C."/>
        </authorList>
    </citation>
    <scope>NUCLEOTIDE SEQUENCE [LARGE SCALE GENOMIC DNA]</scope>
</reference>
<dbReference type="GeneTree" id="ENSGT00940000166361"/>
<feature type="region of interest" description="Disordered" evidence="2">
    <location>
        <begin position="1"/>
        <end position="55"/>
    </location>
</feature>
<dbReference type="AlphaFoldDB" id="A0A4W3HMZ0"/>
<reference evidence="3" key="4">
    <citation type="submission" date="2025-08" db="UniProtKB">
        <authorList>
            <consortium name="Ensembl"/>
        </authorList>
    </citation>
    <scope>IDENTIFICATION</scope>
</reference>
<proteinExistence type="predicted"/>
<name>A0A4W3HMZ0_CALMI</name>
<sequence>MTKREEEWKCQGKGAANDSGQFTVAGRMASKGLVSPSGREEPAPTFKKVDPAASTLSPPLTEIARLPDQPVESDEGLDKLESFLNRLHTKSHRETTLEVTAQTVREVMRPDDEETFCRFYRPPSAMVTGSPTDISQSFDLILDSGSNRLTSEMAEHRRSVRPLRRTQSSRNPLRALAAREDLRQEYTELRLNVASVEAERIRAEKLAKHSTFSDTALAGLASKENFQEVNLRSVRGSGVPSHHHKVTLIQVKGNRWLLGLTTICPRRS</sequence>
<dbReference type="Proteomes" id="UP000314986">
    <property type="component" value="Unassembled WGS sequence"/>
</dbReference>
<accession>A0A4W3HMZ0</accession>
<feature type="compositionally biased region" description="Basic and acidic residues" evidence="2">
    <location>
        <begin position="38"/>
        <end position="50"/>
    </location>
</feature>
<feature type="compositionally biased region" description="Basic and acidic residues" evidence="2">
    <location>
        <begin position="1"/>
        <end position="10"/>
    </location>
</feature>
<evidence type="ECO:0000313" key="3">
    <source>
        <dbReference type="Ensembl" id="ENSCMIP00000018558.1"/>
    </source>
</evidence>
<evidence type="ECO:0000313" key="4">
    <source>
        <dbReference type="Proteomes" id="UP000314986"/>
    </source>
</evidence>
<protein>
    <submittedName>
        <fullName evidence="3">Supervillin-like</fullName>
    </submittedName>
</protein>
<feature type="coiled-coil region" evidence="1">
    <location>
        <begin position="179"/>
        <end position="206"/>
    </location>
</feature>